<dbReference type="EMBL" id="KV700116">
    <property type="protein sequence ID" value="OCF47752.1"/>
    <property type="molecule type" value="Genomic_DNA"/>
</dbReference>
<feature type="region of interest" description="Disordered" evidence="1">
    <location>
        <begin position="1"/>
        <end position="52"/>
    </location>
</feature>
<reference evidence="3" key="4">
    <citation type="submission" date="2024-02" db="EMBL/GenBank/DDBJ databases">
        <title>Comparative genomics of Cryptococcus and Kwoniella reveals pathogenesis evolution and contrasting modes of karyotype evolution via chromosome fusion or intercentromeric recombination.</title>
        <authorList>
            <person name="Coelho M.A."/>
            <person name="David-Palma M."/>
            <person name="Shea T."/>
            <person name="Bowers K."/>
            <person name="McGinley-Smith S."/>
            <person name="Mohammad A.W."/>
            <person name="Gnirke A."/>
            <person name="Yurkov A.M."/>
            <person name="Nowrousian M."/>
            <person name="Sun S."/>
            <person name="Cuomo C.A."/>
            <person name="Heitman J."/>
        </authorList>
    </citation>
    <scope>NUCLEOTIDE SEQUENCE</scope>
    <source>
        <strain evidence="3">CBS 10737</strain>
    </source>
</reference>
<dbReference type="Proteomes" id="UP000094020">
    <property type="component" value="Chromosome 2"/>
</dbReference>
<reference evidence="2" key="1">
    <citation type="submission" date="2013-07" db="EMBL/GenBank/DDBJ databases">
        <title>The Genome Sequence of Cryptococcus pinus CBS10737.</title>
        <authorList>
            <consortium name="The Broad Institute Genome Sequencing Platform"/>
            <person name="Cuomo C."/>
            <person name="Litvintseva A."/>
            <person name="Chen Y."/>
            <person name="Heitman J."/>
            <person name="Sun S."/>
            <person name="Springer D."/>
            <person name="Dromer F."/>
            <person name="Young S.K."/>
            <person name="Zeng Q."/>
            <person name="Gargeya S."/>
            <person name="Fitzgerald M."/>
            <person name="Abouelleil A."/>
            <person name="Alvarado L."/>
            <person name="Berlin A.M."/>
            <person name="Chapman S.B."/>
            <person name="Dewar J."/>
            <person name="Goldberg J."/>
            <person name="Griggs A."/>
            <person name="Gujja S."/>
            <person name="Hansen M."/>
            <person name="Howarth C."/>
            <person name="Imamovic A."/>
            <person name="Larimer J."/>
            <person name="McCowan C."/>
            <person name="Murphy C."/>
            <person name="Pearson M."/>
            <person name="Priest M."/>
            <person name="Roberts A."/>
            <person name="Saif S."/>
            <person name="Shea T."/>
            <person name="Sykes S."/>
            <person name="Wortman J."/>
            <person name="Nusbaum C."/>
            <person name="Birren B."/>
        </authorList>
    </citation>
    <scope>NUCLEOTIDE SEQUENCE [LARGE SCALE GENOMIC DNA]</scope>
    <source>
        <strain evidence="2">CBS 10737</strain>
    </source>
</reference>
<evidence type="ECO:0000256" key="1">
    <source>
        <dbReference type="SAM" id="MobiDB-lite"/>
    </source>
</evidence>
<evidence type="ECO:0000313" key="3">
    <source>
        <dbReference type="EMBL" id="WWC67464.1"/>
    </source>
</evidence>
<name>A0A1B9HWV5_9TREE</name>
<dbReference type="EMBL" id="CP144520">
    <property type="protein sequence ID" value="WWC67464.1"/>
    <property type="molecule type" value="Genomic_DNA"/>
</dbReference>
<protein>
    <submittedName>
        <fullName evidence="2">Uncharacterized protein</fullName>
    </submittedName>
</protein>
<evidence type="ECO:0000313" key="4">
    <source>
        <dbReference type="Proteomes" id="UP000094020"/>
    </source>
</evidence>
<evidence type="ECO:0000313" key="2">
    <source>
        <dbReference type="EMBL" id="OCF47752.1"/>
    </source>
</evidence>
<gene>
    <name evidence="2" type="ORF">I206_06658</name>
    <name evidence="3" type="ORF">I206_101372</name>
</gene>
<sequence>MSSQPTSPGIPQSPSSPSIKWGELPRRGSVESGNAITRVRSNSSGTSFKGLDCEKYPIDKRKDYWLAYTVKESELPNKSRRNKEHDTLLTIESKPLFLPTTSVPSTDVMERLAAEDTVFREVLTKNNVFSPLQIDKNSEGGQLAINHYKRTLEESIQSADQITDYEFPKCYIPEFSHHKTVYPCTDNTGELDPACSPSKKTYQSDYARYFLDNPKYPSSENVSSVDEEVGLGDSRPGIFRTNSNKWSSFIAKITKTKASK</sequence>
<organism evidence="2">
    <name type="scientific">Kwoniella pini CBS 10737</name>
    <dbReference type="NCBI Taxonomy" id="1296096"/>
    <lineage>
        <taxon>Eukaryota</taxon>
        <taxon>Fungi</taxon>
        <taxon>Dikarya</taxon>
        <taxon>Basidiomycota</taxon>
        <taxon>Agaricomycotina</taxon>
        <taxon>Tremellomycetes</taxon>
        <taxon>Tremellales</taxon>
        <taxon>Cryptococcaceae</taxon>
        <taxon>Kwoniella</taxon>
    </lineage>
</organism>
<reference evidence="2" key="3">
    <citation type="submission" date="2016-07" db="EMBL/GenBank/DDBJ databases">
        <title>Evolution of pathogenesis and genome organization in the Tremellales.</title>
        <authorList>
            <person name="Cuomo C."/>
            <person name="Litvintseva A."/>
            <person name="Heitman J."/>
            <person name="Chen Y."/>
            <person name="Sun S."/>
            <person name="Springer D."/>
            <person name="Dromer F."/>
            <person name="Young S."/>
            <person name="Zeng Q."/>
            <person name="Chapman S."/>
            <person name="Gujja S."/>
            <person name="Saif S."/>
            <person name="Birren B."/>
        </authorList>
    </citation>
    <scope>NUCLEOTIDE SEQUENCE</scope>
    <source>
        <strain evidence="2">CBS 10737</strain>
    </source>
</reference>
<reference evidence="3" key="2">
    <citation type="submission" date="2013-07" db="EMBL/GenBank/DDBJ databases">
        <authorList>
            <consortium name="The Broad Institute Genome Sequencing Platform"/>
            <person name="Cuomo C."/>
            <person name="Litvintseva A."/>
            <person name="Chen Y."/>
            <person name="Heitman J."/>
            <person name="Sun S."/>
            <person name="Springer D."/>
            <person name="Dromer F."/>
            <person name="Young S.K."/>
            <person name="Zeng Q."/>
            <person name="Gargeya S."/>
            <person name="Fitzgerald M."/>
            <person name="Abouelleil A."/>
            <person name="Alvarado L."/>
            <person name="Berlin A.M."/>
            <person name="Chapman S.B."/>
            <person name="Dewar J."/>
            <person name="Goldberg J."/>
            <person name="Griggs A."/>
            <person name="Gujja S."/>
            <person name="Hansen M."/>
            <person name="Howarth C."/>
            <person name="Imamovic A."/>
            <person name="Larimer J."/>
            <person name="McCowan C."/>
            <person name="Murphy C."/>
            <person name="Pearson M."/>
            <person name="Priest M."/>
            <person name="Roberts A."/>
            <person name="Saif S."/>
            <person name="Shea T."/>
            <person name="Sykes S."/>
            <person name="Wortman J."/>
            <person name="Nusbaum C."/>
            <person name="Birren B."/>
        </authorList>
    </citation>
    <scope>NUCLEOTIDE SEQUENCE</scope>
    <source>
        <strain evidence="3">CBS 10737</strain>
    </source>
</reference>
<accession>A0A1B9HWV5</accession>
<dbReference type="RefSeq" id="XP_019008971.1">
    <property type="nucleotide sequence ID" value="XM_019158358.1"/>
</dbReference>
<feature type="compositionally biased region" description="Polar residues" evidence="1">
    <location>
        <begin position="31"/>
        <end position="47"/>
    </location>
</feature>
<proteinExistence type="predicted"/>
<dbReference type="GeneID" id="30175027"/>
<dbReference type="KEGG" id="kpin:30175027"/>
<feature type="compositionally biased region" description="Low complexity" evidence="1">
    <location>
        <begin position="1"/>
        <end position="19"/>
    </location>
</feature>
<keyword evidence="4" id="KW-1185">Reference proteome</keyword>
<dbReference type="AlphaFoldDB" id="A0A1B9HWV5"/>